<accession>A0AAV3XWH8</accession>
<name>A0AAV3XWH8_9GAST</name>
<sequence length="98" mass="10636">MINVSGRGWKKEEKQFYDESATAEIFNRCAPGGAGGTALSVLALGSVRNHRHRKCFRLHTTDKANKLLVVALIGRPQGDLRFPGPYQARASVEGSNPG</sequence>
<evidence type="ECO:0000313" key="2">
    <source>
        <dbReference type="Proteomes" id="UP000735302"/>
    </source>
</evidence>
<organism evidence="1 2">
    <name type="scientific">Plakobranchus ocellatus</name>
    <dbReference type="NCBI Taxonomy" id="259542"/>
    <lineage>
        <taxon>Eukaryota</taxon>
        <taxon>Metazoa</taxon>
        <taxon>Spiralia</taxon>
        <taxon>Lophotrochozoa</taxon>
        <taxon>Mollusca</taxon>
        <taxon>Gastropoda</taxon>
        <taxon>Heterobranchia</taxon>
        <taxon>Euthyneura</taxon>
        <taxon>Panpulmonata</taxon>
        <taxon>Sacoglossa</taxon>
        <taxon>Placobranchoidea</taxon>
        <taxon>Plakobranchidae</taxon>
        <taxon>Plakobranchus</taxon>
    </lineage>
</organism>
<proteinExistence type="predicted"/>
<evidence type="ECO:0000313" key="1">
    <source>
        <dbReference type="EMBL" id="GFN74717.1"/>
    </source>
</evidence>
<dbReference type="Proteomes" id="UP000735302">
    <property type="component" value="Unassembled WGS sequence"/>
</dbReference>
<gene>
    <name evidence="1" type="ORF">PoB_000122300</name>
</gene>
<dbReference type="EMBL" id="BLXT01000154">
    <property type="protein sequence ID" value="GFN74717.1"/>
    <property type="molecule type" value="Genomic_DNA"/>
</dbReference>
<keyword evidence="2" id="KW-1185">Reference proteome</keyword>
<protein>
    <submittedName>
        <fullName evidence="1">Uncharacterized protein</fullName>
    </submittedName>
</protein>
<dbReference type="AlphaFoldDB" id="A0AAV3XWH8"/>
<reference evidence="1 2" key="1">
    <citation type="journal article" date="2021" name="Elife">
        <title>Chloroplast acquisition without the gene transfer in kleptoplastic sea slugs, Plakobranchus ocellatus.</title>
        <authorList>
            <person name="Maeda T."/>
            <person name="Takahashi S."/>
            <person name="Yoshida T."/>
            <person name="Shimamura S."/>
            <person name="Takaki Y."/>
            <person name="Nagai Y."/>
            <person name="Toyoda A."/>
            <person name="Suzuki Y."/>
            <person name="Arimoto A."/>
            <person name="Ishii H."/>
            <person name="Satoh N."/>
            <person name="Nishiyama T."/>
            <person name="Hasebe M."/>
            <person name="Maruyama T."/>
            <person name="Minagawa J."/>
            <person name="Obokata J."/>
            <person name="Shigenobu S."/>
        </authorList>
    </citation>
    <scope>NUCLEOTIDE SEQUENCE [LARGE SCALE GENOMIC DNA]</scope>
</reference>
<comment type="caution">
    <text evidence="1">The sequence shown here is derived from an EMBL/GenBank/DDBJ whole genome shotgun (WGS) entry which is preliminary data.</text>
</comment>